<keyword evidence="11" id="KW-0325">Glycoprotein</keyword>
<feature type="domain" description="Ionotropic glutamate receptor L-glutamate and glycine-binding" evidence="23">
    <location>
        <begin position="1"/>
        <end position="63"/>
    </location>
</feature>
<dbReference type="InterPro" id="IPR019594">
    <property type="entry name" value="Glu/Gly-bd"/>
</dbReference>
<dbReference type="Proteomes" id="UP000440578">
    <property type="component" value="Unassembled WGS sequence"/>
</dbReference>
<evidence type="ECO:0000256" key="4">
    <source>
        <dbReference type="ARBA" id="ARBA00022692"/>
    </source>
</evidence>
<feature type="binding site" evidence="17">
    <location>
        <position position="74"/>
    </location>
    <ligand>
        <name>L-glutamate</name>
        <dbReference type="ChEBI" id="CHEBI:29985"/>
    </ligand>
</feature>
<dbReference type="Gene3D" id="3.40.190.10">
    <property type="entry name" value="Periplasmic binding protein-like II"/>
    <property type="match status" value="1"/>
</dbReference>
<feature type="transmembrane region" description="Helical" evidence="21">
    <location>
        <begin position="119"/>
        <end position="142"/>
    </location>
</feature>
<feature type="binding site" evidence="17">
    <location>
        <position position="79"/>
    </location>
    <ligand>
        <name>L-glutamate</name>
        <dbReference type="ChEBI" id="CHEBI:29985"/>
    </ligand>
</feature>
<keyword evidence="10 24" id="KW-0675">Receptor</keyword>
<dbReference type="Pfam" id="PF00060">
    <property type="entry name" value="Lig_chan"/>
    <property type="match status" value="1"/>
</dbReference>
<evidence type="ECO:0000256" key="21">
    <source>
        <dbReference type="SAM" id="Phobius"/>
    </source>
</evidence>
<feature type="disulfide bond" evidence="19">
    <location>
        <begin position="307"/>
        <end position="411"/>
    </location>
</feature>
<feature type="binding site" evidence="17">
    <location>
        <position position="245"/>
    </location>
    <ligand>
        <name>L-glutamate</name>
        <dbReference type="ChEBI" id="CHEBI:29985"/>
    </ligand>
</feature>
<dbReference type="PRINTS" id="PR00177">
    <property type="entry name" value="NMDARECEPTOR"/>
</dbReference>
<name>A0A6A4VA75_AMPAM</name>
<feature type="transmembrane region" description="Helical" evidence="21">
    <location>
        <begin position="195"/>
        <end position="217"/>
    </location>
</feature>
<dbReference type="EMBL" id="VIIS01002208">
    <property type="protein sequence ID" value="KAF0287222.1"/>
    <property type="molecule type" value="Genomic_DNA"/>
</dbReference>
<keyword evidence="5" id="KW-0732">Signal</keyword>
<dbReference type="AlphaFoldDB" id="A0A6A4VA75"/>
<evidence type="ECO:0000256" key="1">
    <source>
        <dbReference type="ARBA" id="ARBA00008685"/>
    </source>
</evidence>
<keyword evidence="8" id="KW-0406">Ion transport</keyword>
<keyword evidence="25" id="KW-1185">Reference proteome</keyword>
<dbReference type="InterPro" id="IPR001320">
    <property type="entry name" value="Iontro_rcpt_C"/>
</dbReference>
<evidence type="ECO:0000256" key="16">
    <source>
        <dbReference type="ARBA" id="ARBA00072754"/>
    </source>
</evidence>
<keyword evidence="13" id="KW-1071">Ligand-gated ion channel</keyword>
<evidence type="ECO:0000256" key="18">
    <source>
        <dbReference type="PIRSR" id="PIRSR601508-2"/>
    </source>
</evidence>
<dbReference type="SUPFAM" id="SSF53850">
    <property type="entry name" value="Periplasmic binding protein-like II"/>
    <property type="match status" value="1"/>
</dbReference>
<comment type="similarity">
    <text evidence="1">Belongs to the glutamate-gated ion channel (TC 1.A.10.1) family.</text>
</comment>
<dbReference type="Pfam" id="PF10613">
    <property type="entry name" value="Lig_chan-Glu_bd"/>
    <property type="match status" value="1"/>
</dbReference>
<dbReference type="SMART" id="SM00918">
    <property type="entry name" value="Lig_chan-Glu_bd"/>
    <property type="match status" value="1"/>
</dbReference>
<feature type="domain" description="Ionotropic glutamate receptor C-terminal" evidence="22">
    <location>
        <begin position="1"/>
        <end position="358"/>
    </location>
</feature>
<dbReference type="Gene3D" id="1.10.287.70">
    <property type="match status" value="1"/>
</dbReference>
<keyword evidence="12" id="KW-0628">Postsynaptic cell membrane</keyword>
<dbReference type="FunFam" id="1.10.287.70:FF:000064">
    <property type="entry name" value="Glutamate receptor ionotropic, kainate"/>
    <property type="match status" value="1"/>
</dbReference>
<evidence type="ECO:0000256" key="2">
    <source>
        <dbReference type="ARBA" id="ARBA00022448"/>
    </source>
</evidence>
<organism evidence="24 25">
    <name type="scientific">Amphibalanus amphitrite</name>
    <name type="common">Striped barnacle</name>
    <name type="synonym">Balanus amphitrite</name>
    <dbReference type="NCBI Taxonomy" id="1232801"/>
    <lineage>
        <taxon>Eukaryota</taxon>
        <taxon>Metazoa</taxon>
        <taxon>Ecdysozoa</taxon>
        <taxon>Arthropoda</taxon>
        <taxon>Crustacea</taxon>
        <taxon>Multicrustacea</taxon>
        <taxon>Cirripedia</taxon>
        <taxon>Thoracica</taxon>
        <taxon>Thoracicalcarea</taxon>
        <taxon>Balanomorpha</taxon>
        <taxon>Balanoidea</taxon>
        <taxon>Balanidae</taxon>
        <taxon>Amphibalaninae</taxon>
        <taxon>Amphibalanus</taxon>
    </lineage>
</organism>
<accession>A0A6A4VA75</accession>
<dbReference type="GO" id="GO:0004970">
    <property type="term" value="F:glutamate-gated receptor activity"/>
    <property type="evidence" value="ECO:0007669"/>
    <property type="project" value="UniProtKB-ARBA"/>
</dbReference>
<evidence type="ECO:0000256" key="11">
    <source>
        <dbReference type="ARBA" id="ARBA00023180"/>
    </source>
</evidence>
<evidence type="ECO:0000256" key="3">
    <source>
        <dbReference type="ARBA" id="ARBA00022475"/>
    </source>
</evidence>
<dbReference type="InterPro" id="IPR015683">
    <property type="entry name" value="Ionotropic_Glu_rcpt"/>
</dbReference>
<comment type="caution">
    <text evidence="24">The sequence shown here is derived from an EMBL/GenBank/DDBJ whole genome shotgun (WGS) entry which is preliminary data.</text>
</comment>
<evidence type="ECO:0000256" key="9">
    <source>
        <dbReference type="ARBA" id="ARBA00023136"/>
    </source>
</evidence>
<feature type="binding site" evidence="17">
    <location>
        <position position="246"/>
    </location>
    <ligand>
        <name>L-glutamate</name>
        <dbReference type="ChEBI" id="CHEBI:29985"/>
    </ligand>
</feature>
<evidence type="ECO:0000256" key="8">
    <source>
        <dbReference type="ARBA" id="ARBA00023065"/>
    </source>
</evidence>
<evidence type="ECO:0000256" key="19">
    <source>
        <dbReference type="PIRSR" id="PIRSR601508-3"/>
    </source>
</evidence>
<feature type="binding site" evidence="17">
    <location>
        <position position="295"/>
    </location>
    <ligand>
        <name>L-glutamate</name>
        <dbReference type="ChEBI" id="CHEBI:29985"/>
    </ligand>
</feature>
<dbReference type="FunFam" id="3.40.190.10:FF:000178">
    <property type="entry name" value="Glutamate receptor subunit"/>
    <property type="match status" value="1"/>
</dbReference>
<dbReference type="SUPFAM" id="SSF81324">
    <property type="entry name" value="Voltage-gated potassium channels"/>
    <property type="match status" value="1"/>
</dbReference>
<reference evidence="24 25" key="1">
    <citation type="submission" date="2019-07" db="EMBL/GenBank/DDBJ databases">
        <title>Draft genome assembly of a fouling barnacle, Amphibalanus amphitrite (Darwin, 1854): The first reference genome for Thecostraca.</title>
        <authorList>
            <person name="Kim W."/>
        </authorList>
    </citation>
    <scope>NUCLEOTIDE SEQUENCE [LARGE SCALE GENOMIC DNA]</scope>
    <source>
        <strain evidence="24">SNU_AA5</strain>
        <tissue evidence="24">Soma without cirri and trophi</tissue>
    </source>
</reference>
<evidence type="ECO:0000256" key="7">
    <source>
        <dbReference type="ARBA" id="ARBA00023018"/>
    </source>
</evidence>
<keyword evidence="2" id="KW-0813">Transport</keyword>
<evidence type="ECO:0000256" key="13">
    <source>
        <dbReference type="ARBA" id="ARBA00023286"/>
    </source>
</evidence>
<dbReference type="OrthoDB" id="5984008at2759"/>
<dbReference type="GO" id="GO:0008328">
    <property type="term" value="C:ionotropic glutamate receptor complex"/>
    <property type="evidence" value="ECO:0007669"/>
    <property type="project" value="UniProtKB-ARBA"/>
</dbReference>
<evidence type="ECO:0000259" key="22">
    <source>
        <dbReference type="SMART" id="SM00079"/>
    </source>
</evidence>
<keyword evidence="14" id="KW-0407">Ion channel</keyword>
<evidence type="ECO:0000256" key="6">
    <source>
        <dbReference type="ARBA" id="ARBA00022989"/>
    </source>
</evidence>
<proteinExistence type="inferred from homology"/>
<keyword evidence="6 21" id="KW-1133">Transmembrane helix</keyword>
<gene>
    <name evidence="24" type="primary">Grik2_7</name>
    <name evidence="24" type="ORF">FJT64_001481</name>
</gene>
<dbReference type="GO" id="GO:0045211">
    <property type="term" value="C:postsynaptic membrane"/>
    <property type="evidence" value="ECO:0007669"/>
    <property type="project" value="UniProtKB-SubCell"/>
</dbReference>
<keyword evidence="19" id="KW-1015">Disulfide bond</keyword>
<protein>
    <recommendedName>
        <fullName evidence="16">Glutamate receptor 1</fullName>
    </recommendedName>
</protein>
<evidence type="ECO:0000256" key="20">
    <source>
        <dbReference type="SAM" id="MobiDB-lite"/>
    </source>
</evidence>
<evidence type="ECO:0000259" key="23">
    <source>
        <dbReference type="SMART" id="SM00918"/>
    </source>
</evidence>
<evidence type="ECO:0000256" key="17">
    <source>
        <dbReference type="PIRSR" id="PIRSR601508-1"/>
    </source>
</evidence>
<evidence type="ECO:0000256" key="10">
    <source>
        <dbReference type="ARBA" id="ARBA00023170"/>
    </source>
</evidence>
<sequence length="594" mass="66773">MLKESSEELEGNDRYEGICVDLIEELAQALHFNYTIKPVPDNAPGKYDPETGRWNGMIGELLEGRADLAISDLTITFEREAVVDFTMQFMNLGISILYRKPTREPPSLFSFLSPLSLRVWLYMAGATMGVSLLMFVLARFTPYEWEPPHPCAPDQEQLQNNFNFLNCIWFCIGSLMQQGCDFLPKAVSTRMVAAMWWFFTLIMISSYTANLAAFLTVERLVFPITSVEDLAAQSSIKYGLYESGSTATFFRTSQIAPYNKMWQVMESQSPTVFHDTEEGIQRVKNDKGNFAYFMESSSIEYHVERDCELSQVGGLLDNKGYGIALPPGSPHRDRISSMILLFQEKGVLQRLITRWWKERRLNDKSECKVALQFCIHSPWTNQLNERLVYMQEQGKLAELKNKWWKNDGAQCSDDRGRSSSAASELDLENVGGVFVCLMGGMVVATLIAVVEFIFHLRDQASDDNTSVLSEMGRELRFILRCHGSTKPARAPPPAERRGSGSHGLVAFNEAAARKHTAAYGDFGTPACLLTGGQWRQGSLTDQSAGGPLTGQQWNQRPTDRSDVTERSAGITDRGGYRERMWRLTFSDGGPGGRQ</sequence>
<evidence type="ECO:0000256" key="12">
    <source>
        <dbReference type="ARBA" id="ARBA00023257"/>
    </source>
</evidence>
<feature type="site" description="Crucial to convey clamshell closure to channel opening" evidence="18">
    <location>
        <position position="224"/>
    </location>
</feature>
<evidence type="ECO:0000313" key="24">
    <source>
        <dbReference type="EMBL" id="KAF0287222.1"/>
    </source>
</evidence>
<evidence type="ECO:0000256" key="15">
    <source>
        <dbReference type="ARBA" id="ARBA00034104"/>
    </source>
</evidence>
<dbReference type="SMART" id="SM00079">
    <property type="entry name" value="PBPe"/>
    <property type="match status" value="1"/>
</dbReference>
<feature type="site" description="Interaction with the cone snail toxin Con-ikot-ikot" evidence="18">
    <location>
        <position position="251"/>
    </location>
</feature>
<dbReference type="PANTHER" id="PTHR18966">
    <property type="entry name" value="IONOTROPIC GLUTAMATE RECEPTOR"/>
    <property type="match status" value="1"/>
</dbReference>
<evidence type="ECO:0000256" key="14">
    <source>
        <dbReference type="ARBA" id="ARBA00023303"/>
    </source>
</evidence>
<comment type="subcellular location">
    <subcellularLocation>
        <location evidence="15">Postsynaptic cell membrane</location>
        <topology evidence="15">Multi-pass membrane protein</topology>
    </subcellularLocation>
</comment>
<keyword evidence="3" id="KW-1003">Cell membrane</keyword>
<dbReference type="InterPro" id="IPR001508">
    <property type="entry name" value="Iono_Glu_rcpt_met"/>
</dbReference>
<feature type="compositionally biased region" description="Polar residues" evidence="20">
    <location>
        <begin position="538"/>
        <end position="556"/>
    </location>
</feature>
<evidence type="ECO:0000256" key="5">
    <source>
        <dbReference type="ARBA" id="ARBA00022729"/>
    </source>
</evidence>
<keyword evidence="9 21" id="KW-0472">Membrane</keyword>
<keyword evidence="4 21" id="KW-0812">Transmembrane</keyword>
<feature type="region of interest" description="Disordered" evidence="20">
    <location>
        <begin position="538"/>
        <end position="575"/>
    </location>
</feature>
<dbReference type="FunFam" id="3.40.190.10:FF:000060">
    <property type="entry name" value="Glutamate receptor ionotropic, kainate 1"/>
    <property type="match status" value="1"/>
</dbReference>
<keyword evidence="7" id="KW-0770">Synapse</keyword>
<evidence type="ECO:0000313" key="25">
    <source>
        <dbReference type="Proteomes" id="UP000440578"/>
    </source>
</evidence>